<feature type="region of interest" description="Disordered" evidence="1">
    <location>
        <begin position="360"/>
        <end position="402"/>
    </location>
</feature>
<dbReference type="EMBL" id="DVJM01000064">
    <property type="protein sequence ID" value="HIS78435.1"/>
    <property type="molecule type" value="Genomic_DNA"/>
</dbReference>
<name>A0A9D1FSG5_9FIRM</name>
<sequence>MARKTVLNAVRLAARRLFRAPALERAAPSSGEAFFQLDSVLPPAQERTSLFPAVRTSAALLPGARQRTTESAARGGTPFVTAGTEEHMAAKTVVGRDEVQVTPFSTKIPRAVENGNTRDTNAEIGRTFPSLIMGQENITAAPVWKRSPVLSVLQADPSVLSLAGIMDHVAIRQTAASAAAERTQAWHQPVRAEPVENTATRQTAASEAVQRAAAWRQPARAETAENAAARQTAGSLTAERTAAWHQPAWAEPAEDAAARQTTASATAERTASWRQPAWAEPAEDATARQTTAIATAEHSAAWRQPTRARVTQMVEHTEPSSALSTGTLRFVENSPALATAVSDREETSGSRFSAALQSAGEESLSFLPRPVRENASTSSTSEQTARASPTVRRKETAPSPEEFWNQWARRFAGELHSSPEGVHG</sequence>
<comment type="caution">
    <text evidence="2">The sequence shown here is derived from an EMBL/GenBank/DDBJ whole genome shotgun (WGS) entry which is preliminary data.</text>
</comment>
<evidence type="ECO:0000313" key="3">
    <source>
        <dbReference type="Proteomes" id="UP000824141"/>
    </source>
</evidence>
<dbReference type="AlphaFoldDB" id="A0A9D1FSG5"/>
<proteinExistence type="predicted"/>
<feature type="compositionally biased region" description="Low complexity" evidence="1">
    <location>
        <begin position="258"/>
        <end position="272"/>
    </location>
</feature>
<reference evidence="2" key="2">
    <citation type="journal article" date="2021" name="PeerJ">
        <title>Extensive microbial diversity within the chicken gut microbiome revealed by metagenomics and culture.</title>
        <authorList>
            <person name="Gilroy R."/>
            <person name="Ravi A."/>
            <person name="Getino M."/>
            <person name="Pursley I."/>
            <person name="Horton D.L."/>
            <person name="Alikhan N.F."/>
            <person name="Baker D."/>
            <person name="Gharbi K."/>
            <person name="Hall N."/>
            <person name="Watson M."/>
            <person name="Adriaenssens E.M."/>
            <person name="Foster-Nyarko E."/>
            <person name="Jarju S."/>
            <person name="Secka A."/>
            <person name="Antonio M."/>
            <person name="Oren A."/>
            <person name="Chaudhuri R.R."/>
            <person name="La Ragione R."/>
            <person name="Hildebrand F."/>
            <person name="Pallen M.J."/>
        </authorList>
    </citation>
    <scope>NUCLEOTIDE SEQUENCE</scope>
    <source>
        <strain evidence="2">6086</strain>
    </source>
</reference>
<evidence type="ECO:0000313" key="2">
    <source>
        <dbReference type="EMBL" id="HIS78435.1"/>
    </source>
</evidence>
<evidence type="ECO:0000256" key="1">
    <source>
        <dbReference type="SAM" id="MobiDB-lite"/>
    </source>
</evidence>
<organism evidence="2 3">
    <name type="scientific">Candidatus Caccousia stercoris</name>
    <dbReference type="NCBI Taxonomy" id="2840723"/>
    <lineage>
        <taxon>Bacteria</taxon>
        <taxon>Bacillati</taxon>
        <taxon>Bacillota</taxon>
        <taxon>Clostridia</taxon>
        <taxon>Eubacteriales</taxon>
        <taxon>Oscillospiraceae</taxon>
        <taxon>Oscillospiraceae incertae sedis</taxon>
        <taxon>Candidatus Caccousia</taxon>
    </lineage>
</organism>
<dbReference type="Proteomes" id="UP000824141">
    <property type="component" value="Unassembled WGS sequence"/>
</dbReference>
<accession>A0A9D1FSG5</accession>
<feature type="compositionally biased region" description="Low complexity" evidence="1">
    <location>
        <begin position="208"/>
        <end position="233"/>
    </location>
</feature>
<protein>
    <submittedName>
        <fullName evidence="2">Uncharacterized protein</fullName>
    </submittedName>
</protein>
<gene>
    <name evidence="2" type="ORF">IAD03_03590</name>
</gene>
<feature type="compositionally biased region" description="Polar residues" evidence="1">
    <location>
        <begin position="374"/>
        <end position="387"/>
    </location>
</feature>
<reference evidence="2" key="1">
    <citation type="submission" date="2020-10" db="EMBL/GenBank/DDBJ databases">
        <authorList>
            <person name="Gilroy R."/>
        </authorList>
    </citation>
    <scope>NUCLEOTIDE SEQUENCE</scope>
    <source>
        <strain evidence="2">6086</strain>
    </source>
</reference>
<feature type="region of interest" description="Disordered" evidence="1">
    <location>
        <begin position="182"/>
        <end position="282"/>
    </location>
</feature>